<dbReference type="STRING" id="215637.A0A4P9ZU35"/>
<dbReference type="GO" id="GO:0004579">
    <property type="term" value="F:dolichyl-diphosphooligosaccharide-protein glycotransferase activity"/>
    <property type="evidence" value="ECO:0007669"/>
    <property type="project" value="UniProtKB-EC"/>
</dbReference>
<feature type="transmembrane region" description="Helical" evidence="16">
    <location>
        <begin position="91"/>
        <end position="111"/>
    </location>
</feature>
<feature type="transmembrane region" description="Helical" evidence="16">
    <location>
        <begin position="123"/>
        <end position="143"/>
    </location>
</feature>
<feature type="domain" description="Oligosaccharyl transferase STT3 N-terminal" evidence="17">
    <location>
        <begin position="28"/>
        <end position="425"/>
    </location>
</feature>
<dbReference type="Pfam" id="PF21436">
    <property type="entry name" value="STT3-PglB_core"/>
    <property type="match status" value="1"/>
</dbReference>
<dbReference type="Proteomes" id="UP000268162">
    <property type="component" value="Unassembled WGS sequence"/>
</dbReference>
<evidence type="ECO:0000256" key="13">
    <source>
        <dbReference type="ARBA" id="ARBA00023136"/>
    </source>
</evidence>
<feature type="transmembrane region" description="Helical" evidence="16">
    <location>
        <begin position="25"/>
        <end position="44"/>
    </location>
</feature>
<keyword evidence="8 19" id="KW-0808">Transferase</keyword>
<comment type="catalytic activity">
    <reaction evidence="15">
        <text>a di-trans,poly-cis-dolichyl diphosphooligosaccharide + L-asparaginyl-[protein] = N(4)-(oligosaccharide-(1-&gt;4)-N-acetyl-beta-D-glucosaminyl-(1-&gt;4)-N-acetyl-beta-D-glucosaminyl)-L-asparaginyl-[protein] + a di-trans,poly-cis-dolichyl diphosphate + H(+)</text>
        <dbReference type="Rhea" id="RHEA:22980"/>
        <dbReference type="Rhea" id="RHEA-COMP:12804"/>
        <dbReference type="Rhea" id="RHEA-COMP:12805"/>
        <dbReference type="Rhea" id="RHEA-COMP:19506"/>
        <dbReference type="Rhea" id="RHEA-COMP:19509"/>
        <dbReference type="ChEBI" id="CHEBI:15378"/>
        <dbReference type="ChEBI" id="CHEBI:50347"/>
        <dbReference type="ChEBI" id="CHEBI:57497"/>
        <dbReference type="ChEBI" id="CHEBI:57570"/>
        <dbReference type="ChEBI" id="CHEBI:132529"/>
        <dbReference type="EC" id="2.4.99.18"/>
    </reaction>
</comment>
<evidence type="ECO:0000256" key="16">
    <source>
        <dbReference type="SAM" id="Phobius"/>
    </source>
</evidence>
<evidence type="ECO:0000256" key="9">
    <source>
        <dbReference type="ARBA" id="ARBA00022692"/>
    </source>
</evidence>
<feature type="transmembrane region" description="Helical" evidence="16">
    <location>
        <begin position="306"/>
        <end position="332"/>
    </location>
</feature>
<organism evidence="19 20">
    <name type="scientific">Dimargaris cristalligena</name>
    <dbReference type="NCBI Taxonomy" id="215637"/>
    <lineage>
        <taxon>Eukaryota</taxon>
        <taxon>Fungi</taxon>
        <taxon>Fungi incertae sedis</taxon>
        <taxon>Zoopagomycota</taxon>
        <taxon>Kickxellomycotina</taxon>
        <taxon>Dimargaritomycetes</taxon>
        <taxon>Dimargaritales</taxon>
        <taxon>Dimargaritaceae</taxon>
        <taxon>Dimargaris</taxon>
    </lineage>
</organism>
<dbReference type="Gene3D" id="3.40.50.12610">
    <property type="match status" value="1"/>
</dbReference>
<dbReference type="EC" id="2.4.99.18" evidence="6"/>
<keyword evidence="10" id="KW-0479">Metal-binding</keyword>
<keyword evidence="7" id="KW-0328">Glycosyltransferase</keyword>
<feature type="domain" description="STT3/PglB/AglB core" evidence="18">
    <location>
        <begin position="518"/>
        <end position="574"/>
    </location>
</feature>
<dbReference type="InterPro" id="IPR048999">
    <property type="entry name" value="STT3-PglB_core"/>
</dbReference>
<feature type="transmembrane region" description="Helical" evidence="16">
    <location>
        <begin position="149"/>
        <end position="167"/>
    </location>
</feature>
<comment type="similarity">
    <text evidence="5">Belongs to the STT3 family.</text>
</comment>
<evidence type="ECO:0000259" key="18">
    <source>
        <dbReference type="Pfam" id="PF21436"/>
    </source>
</evidence>
<feature type="transmembrane region" description="Helical" evidence="16">
    <location>
        <begin position="450"/>
        <end position="473"/>
    </location>
</feature>
<evidence type="ECO:0000313" key="20">
    <source>
        <dbReference type="Proteomes" id="UP000268162"/>
    </source>
</evidence>
<dbReference type="PANTHER" id="PTHR13872:SF1">
    <property type="entry name" value="DOLICHYL-DIPHOSPHOOLIGOSACCHARIDE--PROTEIN GLYCOSYLTRANSFERASE SUBUNIT STT3B"/>
    <property type="match status" value="1"/>
</dbReference>
<dbReference type="GO" id="GO:0016020">
    <property type="term" value="C:membrane"/>
    <property type="evidence" value="ECO:0007669"/>
    <property type="project" value="InterPro"/>
</dbReference>
<dbReference type="InterPro" id="IPR048307">
    <property type="entry name" value="STT3_N"/>
</dbReference>
<evidence type="ECO:0000256" key="12">
    <source>
        <dbReference type="ARBA" id="ARBA00022989"/>
    </source>
</evidence>
<keyword evidence="9 16" id="KW-0812">Transmembrane</keyword>
<keyword evidence="14" id="KW-0464">Manganese</keyword>
<keyword evidence="11" id="KW-0460">Magnesium</keyword>
<comment type="pathway">
    <text evidence="4">Protein modification; protein glycosylation.</text>
</comment>
<accession>A0A4P9ZU35</accession>
<proteinExistence type="inferred from homology"/>
<evidence type="ECO:0000259" key="17">
    <source>
        <dbReference type="Pfam" id="PF02516"/>
    </source>
</evidence>
<evidence type="ECO:0000256" key="2">
    <source>
        <dbReference type="ARBA" id="ARBA00001946"/>
    </source>
</evidence>
<dbReference type="GO" id="GO:0046872">
    <property type="term" value="F:metal ion binding"/>
    <property type="evidence" value="ECO:0007669"/>
    <property type="project" value="UniProtKB-KW"/>
</dbReference>
<evidence type="ECO:0000256" key="14">
    <source>
        <dbReference type="ARBA" id="ARBA00023211"/>
    </source>
</evidence>
<reference evidence="20" key="1">
    <citation type="journal article" date="2018" name="Nat. Microbiol.">
        <title>Leveraging single-cell genomics to expand the fungal tree of life.</title>
        <authorList>
            <person name="Ahrendt S.R."/>
            <person name="Quandt C.A."/>
            <person name="Ciobanu D."/>
            <person name="Clum A."/>
            <person name="Salamov A."/>
            <person name="Andreopoulos B."/>
            <person name="Cheng J.F."/>
            <person name="Woyke T."/>
            <person name="Pelin A."/>
            <person name="Henrissat B."/>
            <person name="Reynolds N.K."/>
            <person name="Benny G.L."/>
            <person name="Smith M.E."/>
            <person name="James T.Y."/>
            <person name="Grigoriev I.V."/>
        </authorList>
    </citation>
    <scope>NUCLEOTIDE SEQUENCE [LARGE SCALE GENOMIC DNA]</scope>
    <source>
        <strain evidence="20">RSA 468</strain>
    </source>
</reference>
<evidence type="ECO:0000256" key="4">
    <source>
        <dbReference type="ARBA" id="ARBA00004922"/>
    </source>
</evidence>
<evidence type="ECO:0000256" key="1">
    <source>
        <dbReference type="ARBA" id="ARBA00001936"/>
    </source>
</evidence>
<gene>
    <name evidence="19" type="ORF">BJ085DRAFT_20437</name>
</gene>
<feature type="transmembrane region" description="Helical" evidence="16">
    <location>
        <begin position="244"/>
        <end position="264"/>
    </location>
</feature>
<dbReference type="UniPathway" id="UPA00378"/>
<dbReference type="Pfam" id="PF02516">
    <property type="entry name" value="STT3"/>
    <property type="match status" value="1"/>
</dbReference>
<dbReference type="AlphaFoldDB" id="A0A4P9ZU35"/>
<name>A0A4P9ZU35_9FUNG</name>
<dbReference type="EMBL" id="ML002543">
    <property type="protein sequence ID" value="RKP37106.1"/>
    <property type="molecule type" value="Genomic_DNA"/>
</dbReference>
<dbReference type="GO" id="GO:0043687">
    <property type="term" value="P:post-translational protein modification"/>
    <property type="evidence" value="ECO:0007669"/>
    <property type="project" value="TreeGrafter"/>
</dbReference>
<keyword evidence="20" id="KW-1185">Reference proteome</keyword>
<feature type="transmembrane region" description="Helical" evidence="16">
    <location>
        <begin position="174"/>
        <end position="192"/>
    </location>
</feature>
<evidence type="ECO:0000256" key="6">
    <source>
        <dbReference type="ARBA" id="ARBA00012605"/>
    </source>
</evidence>
<feature type="transmembrane region" description="Helical" evidence="16">
    <location>
        <begin position="394"/>
        <end position="412"/>
    </location>
</feature>
<dbReference type="GO" id="GO:0018279">
    <property type="term" value="P:protein N-linked glycosylation via asparagine"/>
    <property type="evidence" value="ECO:0007669"/>
    <property type="project" value="TreeGrafter"/>
</dbReference>
<evidence type="ECO:0000256" key="15">
    <source>
        <dbReference type="ARBA" id="ARBA00048829"/>
    </source>
</evidence>
<keyword evidence="12 16" id="KW-1133">Transmembrane helix</keyword>
<dbReference type="GO" id="GO:0012505">
    <property type="term" value="C:endomembrane system"/>
    <property type="evidence" value="ECO:0007669"/>
    <property type="project" value="UniProtKB-SubCell"/>
</dbReference>
<evidence type="ECO:0000256" key="7">
    <source>
        <dbReference type="ARBA" id="ARBA00022676"/>
    </source>
</evidence>
<keyword evidence="13 16" id="KW-0472">Membrane</keyword>
<dbReference type="PANTHER" id="PTHR13872">
    <property type="entry name" value="DOLICHYL-DIPHOSPHOOLIGOSACCHARIDE--PROTEIN GLYCOSYLTRANSFERASE SUBUNIT"/>
    <property type="match status" value="1"/>
</dbReference>
<feature type="transmembrane region" description="Helical" evidence="16">
    <location>
        <begin position="276"/>
        <end position="294"/>
    </location>
</feature>
<comment type="cofactor">
    <cofactor evidence="2">
        <name>Mg(2+)</name>
        <dbReference type="ChEBI" id="CHEBI:18420"/>
    </cofactor>
</comment>
<comment type="cofactor">
    <cofactor evidence="1">
        <name>Mn(2+)</name>
        <dbReference type="ChEBI" id="CHEBI:29035"/>
    </cofactor>
</comment>
<comment type="subcellular location">
    <subcellularLocation>
        <location evidence="3">Endomembrane system</location>
        <topology evidence="3">Multi-pass membrane protein</topology>
    </subcellularLocation>
</comment>
<evidence type="ECO:0000256" key="10">
    <source>
        <dbReference type="ARBA" id="ARBA00022723"/>
    </source>
</evidence>
<feature type="transmembrane region" description="Helical" evidence="16">
    <location>
        <begin position="364"/>
        <end position="387"/>
    </location>
</feature>
<evidence type="ECO:0000256" key="11">
    <source>
        <dbReference type="ARBA" id="ARBA00022842"/>
    </source>
</evidence>
<protein>
    <recommendedName>
        <fullName evidence="6">dolichyl-diphosphooligosaccharide--protein glycotransferase</fullName>
        <ecNumber evidence="6">2.4.99.18</ecNumber>
    </recommendedName>
</protein>
<evidence type="ECO:0000256" key="5">
    <source>
        <dbReference type="ARBA" id="ARBA00010810"/>
    </source>
</evidence>
<evidence type="ECO:0000256" key="3">
    <source>
        <dbReference type="ARBA" id="ARBA00004127"/>
    </source>
</evidence>
<feature type="transmembrane region" description="Helical" evidence="16">
    <location>
        <begin position="212"/>
        <end position="237"/>
    </location>
</feature>
<evidence type="ECO:0000313" key="19">
    <source>
        <dbReference type="EMBL" id="RKP37106.1"/>
    </source>
</evidence>
<evidence type="ECO:0000256" key="8">
    <source>
        <dbReference type="ARBA" id="ARBA00022679"/>
    </source>
</evidence>
<sequence length="706" mass="79480">MAKPSSVAVAAATPPTPATRDMLPLLRVGILVLIAIIGFSSRLFSVVRFESIIHEFDPWFNYRSTQYMVKNGMYSFWNWFDERSWYPLGRVVGGTVYPGLMVTATVIHNILHGLNYPMDIRNICVMMAPLFSGLTALATYLFTSEVCNRTAGLFAAVFIAVAPGYISRSVAGSYDYEGIAIFILMLCFYLWLRALRTGSPLMAVFTAVTYFYMVATWGGYVFIINLIPLHAFVLILMGRFSNRLYVAYCTFYAVGTMAAMQIPFVGFQPTSSSEHMAALGTFGMLQLVAFAHFVRSHLPNQQFKQLLRWLLVGGVALLVGIFLLLSATRFIAPWTGRFYSLWDTGYAKANIPIIASVSEHQPTAWASLFFDLQLLMLLFPAGIYFCFTKFEEAQIFVIIYSLFASYFAGVMVRLVLTLTPIVCVAAGIAMANLLYSYGSPTATPAKPRNSIIQLAVLGCLFISVLMFMFHSTWATSEAYSSPSVVLASSRPDGSRIIIDDFRDAYYWLRKNTAPDAKLMSWWDYGYQLTGFTNRTVLVDNNTWNNTHIATVGLAMGSDEDKAYEILRKLDVDYVLVVFGGLVGYSGDDLNKFLWMVRIAAGVYPDELNEKDFYTAGGEFRLDDQASQKMKDSLMYKLSYYRFNEALQGQGMDRVRQSKAPSKPIRLDMLEEVMTSSHWIVRIFKLKEPDNLGRNLHKVATFNKKQK</sequence>
<dbReference type="InterPro" id="IPR003674">
    <property type="entry name" value="Oligo_trans_STT3"/>
</dbReference>
<feature type="transmembrane region" description="Helical" evidence="16">
    <location>
        <begin position="418"/>
        <end position="438"/>
    </location>
</feature>